<dbReference type="RefSeq" id="WP_376884763.1">
    <property type="nucleotide sequence ID" value="NZ_JBHUHR010000021.1"/>
</dbReference>
<sequence length="172" mass="19725">MFSIGTDLVIRSSGGNKGCLQVPFYGEDKQSGLGIKAGMENLKWFKSMRNMLLLNFSLSMILFCCSEKYDLKIIQSNDQTKELTIVCKDSKYLIFDGKVDIQAIPSDGYVVNQGGVEYFNALVKWENEKVFIYYTYGIFEKSNGSDHILLSRISVKEFEELKSDSSYTYFYY</sequence>
<organism evidence="1 2">
    <name type="scientific">Belliella marina</name>
    <dbReference type="NCBI Taxonomy" id="1644146"/>
    <lineage>
        <taxon>Bacteria</taxon>
        <taxon>Pseudomonadati</taxon>
        <taxon>Bacteroidota</taxon>
        <taxon>Cytophagia</taxon>
        <taxon>Cytophagales</taxon>
        <taxon>Cyclobacteriaceae</taxon>
        <taxon>Belliella</taxon>
    </lineage>
</organism>
<accession>A0ABW4VKA9</accession>
<gene>
    <name evidence="1" type="ORF">ACFSKL_06960</name>
</gene>
<keyword evidence="2" id="KW-1185">Reference proteome</keyword>
<protein>
    <submittedName>
        <fullName evidence="1">Uncharacterized protein</fullName>
    </submittedName>
</protein>
<dbReference type="EMBL" id="JBHUHR010000021">
    <property type="protein sequence ID" value="MFD2034521.1"/>
    <property type="molecule type" value="Genomic_DNA"/>
</dbReference>
<evidence type="ECO:0000313" key="2">
    <source>
        <dbReference type="Proteomes" id="UP001597361"/>
    </source>
</evidence>
<evidence type="ECO:0000313" key="1">
    <source>
        <dbReference type="EMBL" id="MFD2034521.1"/>
    </source>
</evidence>
<name>A0ABW4VKA9_9BACT</name>
<proteinExistence type="predicted"/>
<dbReference type="Proteomes" id="UP001597361">
    <property type="component" value="Unassembled WGS sequence"/>
</dbReference>
<reference evidence="2" key="1">
    <citation type="journal article" date="2019" name="Int. J. Syst. Evol. Microbiol.">
        <title>The Global Catalogue of Microorganisms (GCM) 10K type strain sequencing project: providing services to taxonomists for standard genome sequencing and annotation.</title>
        <authorList>
            <consortium name="The Broad Institute Genomics Platform"/>
            <consortium name="The Broad Institute Genome Sequencing Center for Infectious Disease"/>
            <person name="Wu L."/>
            <person name="Ma J."/>
        </authorList>
    </citation>
    <scope>NUCLEOTIDE SEQUENCE [LARGE SCALE GENOMIC DNA]</scope>
    <source>
        <strain evidence="2">CGMCC 1.15180</strain>
    </source>
</reference>
<comment type="caution">
    <text evidence="1">The sequence shown here is derived from an EMBL/GenBank/DDBJ whole genome shotgun (WGS) entry which is preliminary data.</text>
</comment>